<dbReference type="RefSeq" id="WP_214913269.1">
    <property type="nucleotide sequence ID" value="NZ_JAGGNX010000004.1"/>
</dbReference>
<protein>
    <submittedName>
        <fullName evidence="1">Uncharacterized protein</fullName>
    </submittedName>
</protein>
<proteinExistence type="predicted"/>
<sequence length="77" mass="8530">MNAFDAARLNALKGVPLVWKGGERWRAFVTGSGMSMKPCASPWARRCATKLGLNLTTADTVIHFEPWWNLFAPLPKA</sequence>
<comment type="caution">
    <text evidence="1">The sequence shown here is derived from an EMBL/GenBank/DDBJ whole genome shotgun (WGS) entry which is preliminary data.</text>
</comment>
<dbReference type="Gene3D" id="3.40.50.300">
    <property type="entry name" value="P-loop containing nucleotide triphosphate hydrolases"/>
    <property type="match status" value="1"/>
</dbReference>
<reference evidence="1" key="1">
    <citation type="submission" date="2021-03" db="EMBL/GenBank/DDBJ databases">
        <title>Genomic analysis provides insights into the functional capacity of soil bacteria communities inhabiting an altitudinal gradient in the Atacama Desert.</title>
        <authorList>
            <person name="Gonzalez M."/>
            <person name="Maldonado J."/>
            <person name="Maza F."/>
            <person name="Hodar C."/>
            <person name="Cortes M."/>
            <person name="Palma R."/>
            <person name="Andreani C."/>
            <person name="Gaete A."/>
            <person name="Vasquez-Dean J."/>
            <person name="Acuna V."/>
            <person name="Aguado M."/>
            <person name="Mandakovic D."/>
            <person name="Latorre M."/>
            <person name="Orellana A."/>
            <person name="Gutierrez R."/>
            <person name="Montecino M."/>
            <person name="Allende M."/>
            <person name="Maass A."/>
            <person name="Cambiazo V."/>
        </authorList>
    </citation>
    <scope>NUCLEOTIDE SEQUENCE</scope>
    <source>
        <strain evidence="1">ISL-25</strain>
    </source>
</reference>
<gene>
    <name evidence="1" type="ORF">J7E47_15535</name>
</gene>
<dbReference type="EMBL" id="JAGGOB010000032">
    <property type="protein sequence ID" value="MBT2330129.1"/>
    <property type="molecule type" value="Genomic_DNA"/>
</dbReference>
<dbReference type="AlphaFoldDB" id="A0A944HGV8"/>
<evidence type="ECO:0000313" key="1">
    <source>
        <dbReference type="EMBL" id="MBT2330129.1"/>
    </source>
</evidence>
<dbReference type="Proteomes" id="UP000692896">
    <property type="component" value="Unassembled WGS sequence"/>
</dbReference>
<accession>A0A944HGV8</accession>
<name>A0A944HGV8_PSEFL</name>
<evidence type="ECO:0000313" key="2">
    <source>
        <dbReference type="Proteomes" id="UP000692896"/>
    </source>
</evidence>
<dbReference type="InterPro" id="IPR027417">
    <property type="entry name" value="P-loop_NTPase"/>
</dbReference>
<organism evidence="1 2">
    <name type="scientific">Pseudomonas fluorescens</name>
    <dbReference type="NCBI Taxonomy" id="294"/>
    <lineage>
        <taxon>Bacteria</taxon>
        <taxon>Pseudomonadati</taxon>
        <taxon>Pseudomonadota</taxon>
        <taxon>Gammaproteobacteria</taxon>
        <taxon>Pseudomonadales</taxon>
        <taxon>Pseudomonadaceae</taxon>
        <taxon>Pseudomonas</taxon>
    </lineage>
</organism>